<keyword evidence="1" id="KW-0677">Repeat</keyword>
<sequence length="223" mass="23703">MSRLQPRSFSSSASSRANELLDEFKYHLGSGTLWPELAHQLLDELQRQPVPVSARALNGLFAALADAPPSANCTDGPALAINLFNRHRISPDIYTYNILIECCHRACRPDLGPAFFGRLLKTGVTMSVITYSSYGESFGVDPLPSASSSSYGESFCSPGLGVDGTLVSCSFLKAAAGNSSWWRGCWWRGGFGLLLGAAPCFAGPADGFFGGAVLHPFIDGDGS</sequence>
<dbReference type="EMBL" id="MT014634">
    <property type="protein sequence ID" value="QIP66529.1"/>
    <property type="molecule type" value="Genomic_DNA"/>
</dbReference>
<reference evidence="4" key="1">
    <citation type="journal article" date="2021" name="Nat. Commun.">
        <title>The genetic basis of cytoplasmic male sterility and fertility restoration in wheat.</title>
        <authorList>
            <person name="Melonek J."/>
            <person name="Duarte J."/>
            <person name="Martin J."/>
            <person name="Beuf L."/>
            <person name="Murigneux A."/>
            <person name="Varenne P."/>
            <person name="Comadran J."/>
            <person name="Specel S."/>
            <person name="Levadoux S."/>
            <person name="Bernath-Levin K."/>
            <person name="Torney F."/>
            <person name="Pichon J.-P."/>
            <person name="Perez P."/>
            <person name="Small I."/>
        </authorList>
    </citation>
    <scope>NUCLEOTIDE SEQUENCE</scope>
    <source>
        <strain evidence="4">Anapurna.300k_Assembly_193</strain>
        <strain evidence="5">Primepii.300k_Assembly_223</strain>
    </source>
</reference>
<organism evidence="4">
    <name type="scientific">Triticum aestivum</name>
    <name type="common">Wheat</name>
    <dbReference type="NCBI Taxonomy" id="4565"/>
    <lineage>
        <taxon>Eukaryota</taxon>
        <taxon>Viridiplantae</taxon>
        <taxon>Streptophyta</taxon>
        <taxon>Embryophyta</taxon>
        <taxon>Tracheophyta</taxon>
        <taxon>Spermatophyta</taxon>
        <taxon>Magnoliopsida</taxon>
        <taxon>Liliopsida</taxon>
        <taxon>Poales</taxon>
        <taxon>Poaceae</taxon>
        <taxon>BOP clade</taxon>
        <taxon>Pooideae</taxon>
        <taxon>Triticodae</taxon>
        <taxon>Triticeae</taxon>
        <taxon>Triticinae</taxon>
        <taxon>Triticum</taxon>
    </lineage>
</organism>
<dbReference type="InterPro" id="IPR011990">
    <property type="entry name" value="TPR-like_helical_dom_sf"/>
</dbReference>
<dbReference type="EMBL" id="MT014101">
    <property type="protein sequence ID" value="QIP66256.1"/>
    <property type="molecule type" value="Genomic_DNA"/>
</dbReference>
<dbReference type="AlphaFoldDB" id="A0A7S5RZ46"/>
<proteinExistence type="predicted"/>
<feature type="repeat" description="PPR" evidence="3">
    <location>
        <begin position="92"/>
        <end position="126"/>
    </location>
</feature>
<evidence type="ECO:0000313" key="5">
    <source>
        <dbReference type="EMBL" id="QIP66529.1"/>
    </source>
</evidence>
<evidence type="ECO:0000313" key="4">
    <source>
        <dbReference type="EMBL" id="QIP66256.1"/>
    </source>
</evidence>
<keyword evidence="2" id="KW-0809">Transit peptide</keyword>
<dbReference type="PROSITE" id="PS51375">
    <property type="entry name" value="PPR"/>
    <property type="match status" value="1"/>
</dbReference>
<evidence type="ECO:0000256" key="3">
    <source>
        <dbReference type="PROSITE-ProRule" id="PRU00708"/>
    </source>
</evidence>
<protein>
    <submittedName>
        <fullName evidence="4">Restorer of fertility-like protein</fullName>
    </submittedName>
</protein>
<dbReference type="InterPro" id="IPR002885">
    <property type="entry name" value="PPR_rpt"/>
</dbReference>
<evidence type="ECO:0000256" key="2">
    <source>
        <dbReference type="ARBA" id="ARBA00022946"/>
    </source>
</evidence>
<evidence type="ECO:0000256" key="1">
    <source>
        <dbReference type="ARBA" id="ARBA00022737"/>
    </source>
</evidence>
<name>A0A7S5RZ46_WHEAT</name>
<dbReference type="Gene3D" id="1.25.40.10">
    <property type="entry name" value="Tetratricopeptide repeat domain"/>
    <property type="match status" value="1"/>
</dbReference>
<accession>A0A7S5RZ46</accession>